<dbReference type="STRING" id="198092.SAMN02745194_01796"/>
<proteinExistence type="predicted"/>
<evidence type="ECO:0000313" key="1">
    <source>
        <dbReference type="EMBL" id="SHJ13192.1"/>
    </source>
</evidence>
<protein>
    <submittedName>
        <fullName evidence="1">Uncharacterized protein</fullName>
    </submittedName>
</protein>
<gene>
    <name evidence="1" type="ORF">SAMN02745194_01796</name>
</gene>
<reference evidence="1 2" key="1">
    <citation type="submission" date="2016-11" db="EMBL/GenBank/DDBJ databases">
        <authorList>
            <person name="Jaros S."/>
            <person name="Januszkiewicz K."/>
            <person name="Wedrychowicz H."/>
        </authorList>
    </citation>
    <scope>NUCLEOTIDE SEQUENCE [LARGE SCALE GENOMIC DNA]</scope>
    <source>
        <strain evidence="1 2">DSM 14916</strain>
    </source>
</reference>
<dbReference type="RefSeq" id="WP_073133799.1">
    <property type="nucleotide sequence ID" value="NZ_FQZF01000009.1"/>
</dbReference>
<dbReference type="AlphaFoldDB" id="A0A1M6GTK0"/>
<evidence type="ECO:0000313" key="2">
    <source>
        <dbReference type="Proteomes" id="UP000184387"/>
    </source>
</evidence>
<organism evidence="1 2">
    <name type="scientific">Muricoccus roseus</name>
    <dbReference type="NCBI Taxonomy" id="198092"/>
    <lineage>
        <taxon>Bacteria</taxon>
        <taxon>Pseudomonadati</taxon>
        <taxon>Pseudomonadota</taxon>
        <taxon>Alphaproteobacteria</taxon>
        <taxon>Acetobacterales</taxon>
        <taxon>Roseomonadaceae</taxon>
        <taxon>Muricoccus</taxon>
    </lineage>
</organism>
<accession>A0A1M6GTK0</accession>
<name>A0A1M6GTK0_9PROT</name>
<keyword evidence="2" id="KW-1185">Reference proteome</keyword>
<sequence>MAEDIPPGSARVLALRPILDPRNGTEVTLVSYETQLGRFYALLEPSGPHKSEIHRAARERTVVPMLLLSDG</sequence>
<dbReference type="EMBL" id="FQZF01000009">
    <property type="protein sequence ID" value="SHJ13192.1"/>
    <property type="molecule type" value="Genomic_DNA"/>
</dbReference>
<dbReference type="Proteomes" id="UP000184387">
    <property type="component" value="Unassembled WGS sequence"/>
</dbReference>